<evidence type="ECO:0000313" key="1">
    <source>
        <dbReference type="EMBL" id="CAD2160386.1"/>
    </source>
</evidence>
<dbReference type="AlphaFoldDB" id="A0A6V7UKH3"/>
<reference evidence="1 2" key="1">
    <citation type="submission" date="2020-08" db="EMBL/GenBank/DDBJ databases">
        <authorList>
            <person name="Koutsovoulos G."/>
            <person name="Danchin GJ E."/>
        </authorList>
    </citation>
    <scope>NUCLEOTIDE SEQUENCE [LARGE SCALE GENOMIC DNA]</scope>
</reference>
<name>A0A6V7UKH3_MELEN</name>
<proteinExistence type="predicted"/>
<organism evidence="1 2">
    <name type="scientific">Meloidogyne enterolobii</name>
    <name type="common">Root-knot nematode worm</name>
    <name type="synonym">Meloidogyne mayaguensis</name>
    <dbReference type="NCBI Taxonomy" id="390850"/>
    <lineage>
        <taxon>Eukaryota</taxon>
        <taxon>Metazoa</taxon>
        <taxon>Ecdysozoa</taxon>
        <taxon>Nematoda</taxon>
        <taxon>Chromadorea</taxon>
        <taxon>Rhabditida</taxon>
        <taxon>Tylenchina</taxon>
        <taxon>Tylenchomorpha</taxon>
        <taxon>Tylenchoidea</taxon>
        <taxon>Meloidogynidae</taxon>
        <taxon>Meloidogyninae</taxon>
        <taxon>Meloidogyne</taxon>
    </lineage>
</organism>
<dbReference type="Proteomes" id="UP000580250">
    <property type="component" value="Unassembled WGS sequence"/>
</dbReference>
<gene>
    <name evidence="1" type="ORF">MENT_LOCUS14233</name>
</gene>
<comment type="caution">
    <text evidence="1">The sequence shown here is derived from an EMBL/GenBank/DDBJ whole genome shotgun (WGS) entry which is preliminary data.</text>
</comment>
<accession>A0A6V7UKH3</accession>
<dbReference type="EMBL" id="CAJEWN010000079">
    <property type="protein sequence ID" value="CAD2160386.1"/>
    <property type="molecule type" value="Genomic_DNA"/>
</dbReference>
<protein>
    <submittedName>
        <fullName evidence="1">Uncharacterized protein</fullName>
    </submittedName>
</protein>
<sequence>MFLRRKTTIKFLENVLIECFFNNVSVYPEWGTNSFSPQKTSIWPE</sequence>
<evidence type="ECO:0000313" key="2">
    <source>
        <dbReference type="Proteomes" id="UP000580250"/>
    </source>
</evidence>